<proteinExistence type="predicted"/>
<keyword evidence="2" id="KW-1185">Reference proteome</keyword>
<accession>A0ABR9KXQ5</accession>
<evidence type="ECO:0000313" key="2">
    <source>
        <dbReference type="Proteomes" id="UP000656548"/>
    </source>
</evidence>
<dbReference type="RefSeq" id="WP_192741031.1">
    <property type="nucleotide sequence ID" value="NZ_JADBEJ010000001.1"/>
</dbReference>
<dbReference type="EMBL" id="JADBEJ010000001">
    <property type="protein sequence ID" value="MBE1573145.1"/>
    <property type="molecule type" value="Genomic_DNA"/>
</dbReference>
<dbReference type="Proteomes" id="UP000656548">
    <property type="component" value="Unassembled WGS sequence"/>
</dbReference>
<sequence>MRHYAYSGAWHGRHHSMKVAVEVRRARLGGRDWRVICPTDGTANAGLWADDHWRELHVDRRAAYRIGVLWLLAARSKHTIIYLPLRHGRRLALPEHGDGRRLDLVLSHHSLQLRASSWPRLRSALGRGLRQTAEVPAAYLPDPAGIDYAARHHRKNRDRLREHIHGDTLFLTGSTPVFRHTADKFFDIAFGAPGAAPGEEAPNHGCTQFHWAEGILSNTDGIHVRHRSRWLAAG</sequence>
<reference evidence="1 2" key="1">
    <citation type="submission" date="2020-10" db="EMBL/GenBank/DDBJ databases">
        <title>Sequencing the genomes of 1000 actinobacteria strains.</title>
        <authorList>
            <person name="Klenk H.-P."/>
        </authorList>
    </citation>
    <scope>NUCLEOTIDE SEQUENCE [LARGE SCALE GENOMIC DNA]</scope>
    <source>
        <strain evidence="1 2">DSM 46661</strain>
    </source>
</reference>
<name>A0ABR9KXQ5_9PSEU</name>
<comment type="caution">
    <text evidence="1">The sequence shown here is derived from an EMBL/GenBank/DDBJ whole genome shotgun (WGS) entry which is preliminary data.</text>
</comment>
<protein>
    <submittedName>
        <fullName evidence="1">Uncharacterized protein</fullName>
    </submittedName>
</protein>
<organism evidence="1 2">
    <name type="scientific">Amycolatopsis roodepoortensis</name>
    <dbReference type="NCBI Taxonomy" id="700274"/>
    <lineage>
        <taxon>Bacteria</taxon>
        <taxon>Bacillati</taxon>
        <taxon>Actinomycetota</taxon>
        <taxon>Actinomycetes</taxon>
        <taxon>Pseudonocardiales</taxon>
        <taxon>Pseudonocardiaceae</taxon>
        <taxon>Amycolatopsis</taxon>
    </lineage>
</organism>
<evidence type="ECO:0000313" key="1">
    <source>
        <dbReference type="EMBL" id="MBE1573145.1"/>
    </source>
</evidence>
<gene>
    <name evidence="1" type="ORF">H4W30_000174</name>
</gene>